<keyword evidence="1" id="KW-0812">Transmembrane</keyword>
<feature type="transmembrane region" description="Helical" evidence="1">
    <location>
        <begin position="57"/>
        <end position="78"/>
    </location>
</feature>
<keyword evidence="1" id="KW-1133">Transmembrane helix</keyword>
<dbReference type="InterPro" id="IPR013901">
    <property type="entry name" value="Anthrone_oxy"/>
</dbReference>
<accession>A0ABX2TBA3</accession>
<comment type="caution">
    <text evidence="2">The sequence shown here is derived from an EMBL/GenBank/DDBJ whole genome shotgun (WGS) entry which is preliminary data.</text>
</comment>
<keyword evidence="3" id="KW-1185">Reference proteome</keyword>
<evidence type="ECO:0000256" key="1">
    <source>
        <dbReference type="SAM" id="Phobius"/>
    </source>
</evidence>
<dbReference type="Proteomes" id="UP000584642">
    <property type="component" value="Unassembled WGS sequence"/>
</dbReference>
<organism evidence="2 3">
    <name type="scientific">Azospirillum oleiclasticum</name>
    <dbReference type="NCBI Taxonomy" id="2735135"/>
    <lineage>
        <taxon>Bacteria</taxon>
        <taxon>Pseudomonadati</taxon>
        <taxon>Pseudomonadota</taxon>
        <taxon>Alphaproteobacteria</taxon>
        <taxon>Rhodospirillales</taxon>
        <taxon>Azospirillaceae</taxon>
        <taxon>Azospirillum</taxon>
    </lineage>
</organism>
<sequence length="157" mass="15649">MTPLLAEALTDLSALGSGLIGGVFLAFSSFVMAALGRLPKPQGIATMQAINVAVLNPVFLGLFLGTGLTAAGTAALALVTGTGVGWAVAGAVLYIVGGIGVTVGGNVPLNEGLARVDPASDAAAALWDLYRVRWTVWNHARTVACAAAMAAFLQAGG</sequence>
<name>A0ABX2TBA3_9PROT</name>
<feature type="transmembrane region" description="Helical" evidence="1">
    <location>
        <begin position="12"/>
        <end position="36"/>
    </location>
</feature>
<gene>
    <name evidence="2" type="ORF">HND93_17640</name>
</gene>
<dbReference type="Pfam" id="PF08592">
    <property type="entry name" value="Anthrone_oxy"/>
    <property type="match status" value="1"/>
</dbReference>
<dbReference type="RefSeq" id="WP_180283313.1">
    <property type="nucleotide sequence ID" value="NZ_JABFDB010000012.1"/>
</dbReference>
<proteinExistence type="predicted"/>
<feature type="transmembrane region" description="Helical" evidence="1">
    <location>
        <begin position="84"/>
        <end position="105"/>
    </location>
</feature>
<reference evidence="2 3" key="1">
    <citation type="submission" date="2020-05" db="EMBL/GenBank/DDBJ databases">
        <title>Azospirillum oleiclasticum sp. nov, a nitrogen-fixing and heavy crude oil-emulsifying bacterium isolated from the crude oil of Yumen Oilfield.</title>
        <authorList>
            <person name="Wu D."/>
            <person name="Cai M."/>
            <person name="Zhang X."/>
        </authorList>
    </citation>
    <scope>NUCLEOTIDE SEQUENCE [LARGE SCALE GENOMIC DNA]</scope>
    <source>
        <strain evidence="2 3">ROY-1-1-2</strain>
    </source>
</reference>
<protein>
    <submittedName>
        <fullName evidence="2">DUF1772 domain-containing protein</fullName>
    </submittedName>
</protein>
<evidence type="ECO:0000313" key="2">
    <source>
        <dbReference type="EMBL" id="NYZ21538.1"/>
    </source>
</evidence>
<keyword evidence="1" id="KW-0472">Membrane</keyword>
<evidence type="ECO:0000313" key="3">
    <source>
        <dbReference type="Proteomes" id="UP000584642"/>
    </source>
</evidence>
<dbReference type="EMBL" id="JABFDB010000012">
    <property type="protein sequence ID" value="NYZ21538.1"/>
    <property type="molecule type" value="Genomic_DNA"/>
</dbReference>